<evidence type="ECO:0000256" key="1">
    <source>
        <dbReference type="ARBA" id="ARBA00006484"/>
    </source>
</evidence>
<dbReference type="AlphaFoldDB" id="A0A5B8G201"/>
<keyword evidence="6" id="KW-1185">Reference proteome</keyword>
<dbReference type="EMBL" id="CP040818">
    <property type="protein sequence ID" value="QDL93122.1"/>
    <property type="molecule type" value="Genomic_DNA"/>
</dbReference>
<dbReference type="InterPro" id="IPR036291">
    <property type="entry name" value="NAD(P)-bd_dom_sf"/>
</dbReference>
<evidence type="ECO:0000313" key="5">
    <source>
        <dbReference type="EMBL" id="QDL93122.1"/>
    </source>
</evidence>
<dbReference type="RefSeq" id="WP_138575135.1">
    <property type="nucleotide sequence ID" value="NZ_CP040818.1"/>
</dbReference>
<evidence type="ECO:0000256" key="2">
    <source>
        <dbReference type="ARBA" id="ARBA00022857"/>
    </source>
</evidence>
<evidence type="ECO:0000256" key="4">
    <source>
        <dbReference type="RuleBase" id="RU000363"/>
    </source>
</evidence>
<organism evidence="5 6">
    <name type="scientific">Paroceanicella profunda</name>
    <dbReference type="NCBI Taxonomy" id="2579971"/>
    <lineage>
        <taxon>Bacteria</taxon>
        <taxon>Pseudomonadati</taxon>
        <taxon>Pseudomonadota</taxon>
        <taxon>Alphaproteobacteria</taxon>
        <taxon>Rhodobacterales</taxon>
        <taxon>Paracoccaceae</taxon>
        <taxon>Paroceanicella</taxon>
    </lineage>
</organism>
<dbReference type="PRINTS" id="PR00081">
    <property type="entry name" value="GDHRDH"/>
</dbReference>
<dbReference type="Gene3D" id="3.40.50.720">
    <property type="entry name" value="NAD(P)-binding Rossmann-like Domain"/>
    <property type="match status" value="1"/>
</dbReference>
<keyword evidence="3" id="KW-0560">Oxidoreductase</keyword>
<evidence type="ECO:0000256" key="3">
    <source>
        <dbReference type="ARBA" id="ARBA00023002"/>
    </source>
</evidence>
<dbReference type="SUPFAM" id="SSF51735">
    <property type="entry name" value="NAD(P)-binding Rossmann-fold domains"/>
    <property type="match status" value="1"/>
</dbReference>
<proteinExistence type="inferred from homology"/>
<keyword evidence="2" id="KW-0521">NADP</keyword>
<evidence type="ECO:0000313" key="6">
    <source>
        <dbReference type="Proteomes" id="UP000305888"/>
    </source>
</evidence>
<gene>
    <name evidence="5" type="ORF">FDP22_15815</name>
</gene>
<dbReference type="OrthoDB" id="9785826at2"/>
<sequence length="244" mass="25018">MAQSTGLVVLVTGANKGIGFETARQIGLEGHTVLIGSRDAGRGDEAAGRLGSEGIDARPIALDVRDATSRDSVAEQIRSTFGHLDVLVNNAGTGVAGDGPPGAADLAQVRDLFEVNFFSTLEVIQTMLPLLRKAPAGRIVNVSSGLGSLSRHSDSDWEFDAVRLTGYNCSKAALNMATILLAKELAGTGIVVNSVAPGFTATDLNGGGPGAQSPRDGARASVAAALRGDGTTGRFLAHDGIEPW</sequence>
<dbReference type="PANTHER" id="PTHR43490">
    <property type="entry name" value="(+)-NEOMENTHOL DEHYDROGENASE"/>
    <property type="match status" value="1"/>
</dbReference>
<dbReference type="InterPro" id="IPR002347">
    <property type="entry name" value="SDR_fam"/>
</dbReference>
<dbReference type="Pfam" id="PF00106">
    <property type="entry name" value="adh_short"/>
    <property type="match status" value="1"/>
</dbReference>
<name>A0A5B8G201_9RHOB</name>
<dbReference type="PANTHER" id="PTHR43490:SF99">
    <property type="entry name" value="SHORT-CHAIN DEHYDROGENASE_REDUCTASE"/>
    <property type="match status" value="1"/>
</dbReference>
<dbReference type="PRINTS" id="PR00080">
    <property type="entry name" value="SDRFAMILY"/>
</dbReference>
<dbReference type="GO" id="GO:0016491">
    <property type="term" value="F:oxidoreductase activity"/>
    <property type="evidence" value="ECO:0007669"/>
    <property type="project" value="UniProtKB-KW"/>
</dbReference>
<accession>A0A5B8G201</accession>
<dbReference type="KEGG" id="ppru:FDP22_15815"/>
<dbReference type="Proteomes" id="UP000305888">
    <property type="component" value="Chromosome"/>
</dbReference>
<comment type="similarity">
    <text evidence="1 4">Belongs to the short-chain dehydrogenases/reductases (SDR) family.</text>
</comment>
<reference evidence="5 6" key="1">
    <citation type="submission" date="2019-06" db="EMBL/GenBank/DDBJ databases">
        <title>Genome sequence of Rhodobacteraceae bacterium D4M1.</title>
        <authorList>
            <person name="Cao J."/>
        </authorList>
    </citation>
    <scope>NUCLEOTIDE SEQUENCE [LARGE SCALE GENOMIC DNA]</scope>
    <source>
        <strain evidence="5 6">D4M1</strain>
    </source>
</reference>
<protein>
    <submittedName>
        <fullName evidence="5">SDR family NAD(P)-dependent oxidoreductase</fullName>
    </submittedName>
</protein>